<dbReference type="InterPro" id="IPR010730">
    <property type="entry name" value="HET"/>
</dbReference>
<feature type="non-terminal residue" evidence="2">
    <location>
        <position position="158"/>
    </location>
</feature>
<proteinExistence type="predicted"/>
<evidence type="ECO:0000313" key="2">
    <source>
        <dbReference type="EMBL" id="PMD37542.1"/>
    </source>
</evidence>
<sequence>MTSSDTRNTIYSKLDTTSKSIRLLGLWSAVDNDEPLRCDLVAVSLDDLPDFEALSYMWGEPDDEAQFQIWVNGALVCVRQNLWYAVQRLRFMIPHVHKSKRRILWIDALCINQDNIQERNHQVAFMGHIYRHATVVLIWLGNEISYAEWRVSSSNPLN</sequence>
<feature type="domain" description="Heterokaryon incompatibility" evidence="1">
    <location>
        <begin position="51"/>
        <end position="145"/>
    </location>
</feature>
<evidence type="ECO:0000259" key="1">
    <source>
        <dbReference type="Pfam" id="PF06985"/>
    </source>
</evidence>
<name>A0A2J6RG94_HYAVF</name>
<dbReference type="InterPro" id="IPR052895">
    <property type="entry name" value="HetReg/Transcr_Mod"/>
</dbReference>
<dbReference type="OrthoDB" id="2157530at2759"/>
<dbReference type="STRING" id="1149755.A0A2J6RG94"/>
<organism evidence="2 3">
    <name type="scientific">Hyaloscypha variabilis (strain UAMH 11265 / GT02V1 / F)</name>
    <name type="common">Meliniomyces variabilis</name>
    <dbReference type="NCBI Taxonomy" id="1149755"/>
    <lineage>
        <taxon>Eukaryota</taxon>
        <taxon>Fungi</taxon>
        <taxon>Dikarya</taxon>
        <taxon>Ascomycota</taxon>
        <taxon>Pezizomycotina</taxon>
        <taxon>Leotiomycetes</taxon>
        <taxon>Helotiales</taxon>
        <taxon>Hyaloscyphaceae</taxon>
        <taxon>Hyaloscypha</taxon>
        <taxon>Hyaloscypha variabilis</taxon>
    </lineage>
</organism>
<dbReference type="PANTHER" id="PTHR24148:SF73">
    <property type="entry name" value="HET DOMAIN PROTEIN (AFU_ORTHOLOGUE AFUA_8G01020)"/>
    <property type="match status" value="1"/>
</dbReference>
<dbReference type="Proteomes" id="UP000235786">
    <property type="component" value="Unassembled WGS sequence"/>
</dbReference>
<reference evidence="2 3" key="1">
    <citation type="submission" date="2016-04" db="EMBL/GenBank/DDBJ databases">
        <title>A degradative enzymes factory behind the ericoid mycorrhizal symbiosis.</title>
        <authorList>
            <consortium name="DOE Joint Genome Institute"/>
            <person name="Martino E."/>
            <person name="Morin E."/>
            <person name="Grelet G."/>
            <person name="Kuo A."/>
            <person name="Kohler A."/>
            <person name="Daghino S."/>
            <person name="Barry K."/>
            <person name="Choi C."/>
            <person name="Cichocki N."/>
            <person name="Clum A."/>
            <person name="Copeland A."/>
            <person name="Hainaut M."/>
            <person name="Haridas S."/>
            <person name="Labutti K."/>
            <person name="Lindquist E."/>
            <person name="Lipzen A."/>
            <person name="Khouja H.-R."/>
            <person name="Murat C."/>
            <person name="Ohm R."/>
            <person name="Olson A."/>
            <person name="Spatafora J."/>
            <person name="Veneault-Fourrey C."/>
            <person name="Henrissat B."/>
            <person name="Grigoriev I."/>
            <person name="Martin F."/>
            <person name="Perotto S."/>
        </authorList>
    </citation>
    <scope>NUCLEOTIDE SEQUENCE [LARGE SCALE GENOMIC DNA]</scope>
    <source>
        <strain evidence="2 3">F</strain>
    </source>
</reference>
<evidence type="ECO:0000313" key="3">
    <source>
        <dbReference type="Proteomes" id="UP000235786"/>
    </source>
</evidence>
<gene>
    <name evidence="2" type="ORF">L207DRAFT_432953</name>
</gene>
<dbReference type="EMBL" id="KZ613949">
    <property type="protein sequence ID" value="PMD37542.1"/>
    <property type="molecule type" value="Genomic_DNA"/>
</dbReference>
<dbReference type="PANTHER" id="PTHR24148">
    <property type="entry name" value="ANKYRIN REPEAT DOMAIN-CONTAINING PROTEIN 39 HOMOLOG-RELATED"/>
    <property type="match status" value="1"/>
</dbReference>
<accession>A0A2J6RG94</accession>
<protein>
    <recommendedName>
        <fullName evidence="1">Heterokaryon incompatibility domain-containing protein</fullName>
    </recommendedName>
</protein>
<dbReference type="Pfam" id="PF06985">
    <property type="entry name" value="HET"/>
    <property type="match status" value="1"/>
</dbReference>
<dbReference type="AlphaFoldDB" id="A0A2J6RG94"/>
<keyword evidence="3" id="KW-1185">Reference proteome</keyword>